<name>A0A7S3VSS5_DUNTE</name>
<evidence type="ECO:0000256" key="2">
    <source>
        <dbReference type="ARBA" id="ARBA00023186"/>
    </source>
</evidence>
<dbReference type="GO" id="GO:0006457">
    <property type="term" value="P:protein folding"/>
    <property type="evidence" value="ECO:0007669"/>
    <property type="project" value="UniProtKB-UniRule"/>
</dbReference>
<dbReference type="InterPro" id="IPR016661">
    <property type="entry name" value="PFDN4"/>
</dbReference>
<dbReference type="CDD" id="cd23165">
    <property type="entry name" value="Prefoldin_4"/>
    <property type="match status" value="1"/>
</dbReference>
<dbReference type="GO" id="GO:0016272">
    <property type="term" value="C:prefoldin complex"/>
    <property type="evidence" value="ECO:0007669"/>
    <property type="project" value="UniProtKB-UniRule"/>
</dbReference>
<accession>A0A7S3VSS5</accession>
<reference evidence="6" key="1">
    <citation type="submission" date="2021-01" db="EMBL/GenBank/DDBJ databases">
        <authorList>
            <person name="Corre E."/>
            <person name="Pelletier E."/>
            <person name="Niang G."/>
            <person name="Scheremetjew M."/>
            <person name="Finn R."/>
            <person name="Kale V."/>
            <person name="Holt S."/>
            <person name="Cochrane G."/>
            <person name="Meng A."/>
            <person name="Brown T."/>
            <person name="Cohen L."/>
        </authorList>
    </citation>
    <scope>NUCLEOTIDE SEQUENCE</scope>
    <source>
        <strain evidence="6">CCMP1320</strain>
    </source>
</reference>
<sequence>MADTAVQVTRQDQDNINEFNKLNARMHDVNIKVKALKKKLEDLEDAGNELMLCDDESIRYVTGECFVHMDKEAAEERLQKLTDTVNEDVSAHEAQVEEIQAKMKELKTVLYGKFGNSINLEE</sequence>
<organism evidence="6">
    <name type="scientific">Dunaliella tertiolecta</name>
    <name type="common">Green alga</name>
    <dbReference type="NCBI Taxonomy" id="3047"/>
    <lineage>
        <taxon>Eukaryota</taxon>
        <taxon>Viridiplantae</taxon>
        <taxon>Chlorophyta</taxon>
        <taxon>core chlorophytes</taxon>
        <taxon>Chlorophyceae</taxon>
        <taxon>CS clade</taxon>
        <taxon>Chlamydomonadales</taxon>
        <taxon>Dunaliellaceae</taxon>
        <taxon>Dunaliella</taxon>
    </lineage>
</organism>
<dbReference type="PANTHER" id="PTHR21100">
    <property type="entry name" value="PREFOLDIN SUBUNIT 4"/>
    <property type="match status" value="1"/>
</dbReference>
<dbReference type="AlphaFoldDB" id="A0A7S3VSS5"/>
<protein>
    <recommendedName>
        <fullName evidence="4">Prefoldin subunit 4</fullName>
    </recommendedName>
</protein>
<dbReference type="PIRSF" id="PIRSF016477">
    <property type="entry name" value="Prefoldin_subunit_4"/>
    <property type="match status" value="1"/>
</dbReference>
<evidence type="ECO:0000313" key="6">
    <source>
        <dbReference type="EMBL" id="CAE0503431.1"/>
    </source>
</evidence>
<keyword evidence="5" id="KW-0175">Coiled coil</keyword>
<dbReference type="EMBL" id="HBIP01030503">
    <property type="protein sequence ID" value="CAE0503431.1"/>
    <property type="molecule type" value="Transcribed_RNA"/>
</dbReference>
<dbReference type="SUPFAM" id="SSF46579">
    <property type="entry name" value="Prefoldin"/>
    <property type="match status" value="1"/>
</dbReference>
<evidence type="ECO:0000256" key="3">
    <source>
        <dbReference type="ARBA" id="ARBA00024667"/>
    </source>
</evidence>
<dbReference type="Pfam" id="PF01920">
    <property type="entry name" value="Prefoldin_2"/>
    <property type="match status" value="1"/>
</dbReference>
<dbReference type="InterPro" id="IPR009053">
    <property type="entry name" value="Prefoldin"/>
</dbReference>
<feature type="coiled-coil region" evidence="5">
    <location>
        <begin position="19"/>
        <end position="46"/>
    </location>
</feature>
<feature type="coiled-coil region" evidence="5">
    <location>
        <begin position="71"/>
        <end position="109"/>
    </location>
</feature>
<evidence type="ECO:0000256" key="4">
    <source>
        <dbReference type="PIRNR" id="PIRNR016477"/>
    </source>
</evidence>
<evidence type="ECO:0000256" key="1">
    <source>
        <dbReference type="ARBA" id="ARBA00008045"/>
    </source>
</evidence>
<comment type="similarity">
    <text evidence="1 4">Belongs to the prefoldin subunit beta family.</text>
</comment>
<evidence type="ECO:0000256" key="5">
    <source>
        <dbReference type="SAM" id="Coils"/>
    </source>
</evidence>
<dbReference type="PANTHER" id="PTHR21100:SF9">
    <property type="entry name" value="PREFOLDIN SUBUNIT 4"/>
    <property type="match status" value="1"/>
</dbReference>
<comment type="function">
    <text evidence="3 4">Binds specifically to cytosolic chaperonin (c-CPN) and transfers target proteins to it. Binds to nascent polypeptide chain and promotes folding in an environment in which there are many competing pathways for nonnative proteins.</text>
</comment>
<dbReference type="FunFam" id="1.10.287.370:FF:000005">
    <property type="entry name" value="Prefoldin subunit 4"/>
    <property type="match status" value="1"/>
</dbReference>
<dbReference type="GO" id="GO:0005737">
    <property type="term" value="C:cytoplasm"/>
    <property type="evidence" value="ECO:0007669"/>
    <property type="project" value="UniProtKB-ARBA"/>
</dbReference>
<dbReference type="Gene3D" id="1.10.287.370">
    <property type="match status" value="1"/>
</dbReference>
<proteinExistence type="inferred from homology"/>
<gene>
    <name evidence="6" type="ORF">DTER00134_LOCUS18504</name>
</gene>
<dbReference type="GO" id="GO:0009409">
    <property type="term" value="P:response to cold"/>
    <property type="evidence" value="ECO:0007669"/>
    <property type="project" value="UniProtKB-ARBA"/>
</dbReference>
<keyword evidence="2 4" id="KW-0143">Chaperone</keyword>
<comment type="subunit">
    <text evidence="4">Heterohexamer of two PFD-alpha type and four PFD-beta type subunits.</text>
</comment>
<dbReference type="InterPro" id="IPR002777">
    <property type="entry name" value="PFD_beta-like"/>
</dbReference>
<dbReference type="GO" id="GO:0051082">
    <property type="term" value="F:unfolded protein binding"/>
    <property type="evidence" value="ECO:0007669"/>
    <property type="project" value="InterPro"/>
</dbReference>